<dbReference type="SUPFAM" id="SSF53474">
    <property type="entry name" value="alpha/beta-Hydrolases"/>
    <property type="match status" value="1"/>
</dbReference>
<dbReference type="EMBL" id="JBHRTA010000038">
    <property type="protein sequence ID" value="MFC3199320.1"/>
    <property type="molecule type" value="Genomic_DNA"/>
</dbReference>
<dbReference type="InterPro" id="IPR010662">
    <property type="entry name" value="RBBP9/YdeN"/>
</dbReference>
<evidence type="ECO:0000313" key="2">
    <source>
        <dbReference type="Proteomes" id="UP001595526"/>
    </source>
</evidence>
<keyword evidence="1" id="KW-0378">Hydrolase</keyword>
<dbReference type="GO" id="GO:0016787">
    <property type="term" value="F:hydrolase activity"/>
    <property type="evidence" value="ECO:0007669"/>
    <property type="project" value="UniProtKB-KW"/>
</dbReference>
<reference evidence="2" key="1">
    <citation type="journal article" date="2019" name="Int. J. Syst. Evol. Microbiol.">
        <title>The Global Catalogue of Microorganisms (GCM) 10K type strain sequencing project: providing services to taxonomists for standard genome sequencing and annotation.</title>
        <authorList>
            <consortium name="The Broad Institute Genomics Platform"/>
            <consortium name="The Broad Institute Genome Sequencing Center for Infectious Disease"/>
            <person name="Wu L."/>
            <person name="Ma J."/>
        </authorList>
    </citation>
    <scope>NUCLEOTIDE SEQUENCE [LARGE SCALE GENOMIC DNA]</scope>
    <source>
        <strain evidence="2">KCTC 52416</strain>
    </source>
</reference>
<keyword evidence="2" id="KW-1185">Reference proteome</keyword>
<dbReference type="InterPro" id="IPR029058">
    <property type="entry name" value="AB_hydrolase_fold"/>
</dbReference>
<organism evidence="1 2">
    <name type="scientific">Parapedobacter deserti</name>
    <dbReference type="NCBI Taxonomy" id="1912957"/>
    <lineage>
        <taxon>Bacteria</taxon>
        <taxon>Pseudomonadati</taxon>
        <taxon>Bacteroidota</taxon>
        <taxon>Sphingobacteriia</taxon>
        <taxon>Sphingobacteriales</taxon>
        <taxon>Sphingobacteriaceae</taxon>
        <taxon>Parapedobacter</taxon>
    </lineage>
</organism>
<protein>
    <submittedName>
        <fullName evidence="1">Alpha/beta fold hydrolase</fullName>
    </submittedName>
</protein>
<dbReference type="PANTHER" id="PTHR15394">
    <property type="entry name" value="SERINE HYDROLASE RBBP9"/>
    <property type="match status" value="1"/>
</dbReference>
<name>A0ABV7JMJ3_9SPHI</name>
<sequence>MSKQILFIQGGGEGGYEADKELVTSLQAALGEEYMISYPEMRWDEAAADFGWTKQIGEEIAQADNGLVLVGHSFGASMILKYLSETTINKKIKGVFLLAAPFWSGDEAWKAGFKLKSDFANSLPADVVYYLYHSKDDDEVPIFHFHQYKKKLARANFREVNSGAHQFGNDLALVAEDIKSL</sequence>
<dbReference type="RefSeq" id="WP_379024814.1">
    <property type="nucleotide sequence ID" value="NZ_JBHRTA010000038.1"/>
</dbReference>
<dbReference type="Pfam" id="PF06821">
    <property type="entry name" value="Ser_hydrolase"/>
    <property type="match status" value="1"/>
</dbReference>
<dbReference type="Gene3D" id="3.40.50.1820">
    <property type="entry name" value="alpha/beta hydrolase"/>
    <property type="match status" value="1"/>
</dbReference>
<dbReference type="Proteomes" id="UP001595526">
    <property type="component" value="Unassembled WGS sequence"/>
</dbReference>
<proteinExistence type="predicted"/>
<evidence type="ECO:0000313" key="1">
    <source>
        <dbReference type="EMBL" id="MFC3199320.1"/>
    </source>
</evidence>
<comment type="caution">
    <text evidence="1">The sequence shown here is derived from an EMBL/GenBank/DDBJ whole genome shotgun (WGS) entry which is preliminary data.</text>
</comment>
<gene>
    <name evidence="1" type="ORF">ACFOET_16985</name>
</gene>
<accession>A0ABV7JMJ3</accession>
<dbReference type="PANTHER" id="PTHR15394:SF3">
    <property type="entry name" value="SERINE HYDROLASE RBBP9"/>
    <property type="match status" value="1"/>
</dbReference>